<dbReference type="InterPro" id="IPR011059">
    <property type="entry name" value="Metal-dep_hydrolase_composite"/>
</dbReference>
<organism evidence="2">
    <name type="scientific">marine metagenome</name>
    <dbReference type="NCBI Taxonomy" id="408172"/>
    <lineage>
        <taxon>unclassified sequences</taxon>
        <taxon>metagenomes</taxon>
        <taxon>ecological metagenomes</taxon>
    </lineage>
</organism>
<name>A0A382MQP2_9ZZZZ</name>
<dbReference type="InterPro" id="IPR032466">
    <property type="entry name" value="Metal_Hydrolase"/>
</dbReference>
<dbReference type="AlphaFoldDB" id="A0A382MQP2"/>
<dbReference type="Pfam" id="PF07969">
    <property type="entry name" value="Amidohydro_3"/>
    <property type="match status" value="1"/>
</dbReference>
<proteinExistence type="predicted"/>
<dbReference type="PANTHER" id="PTHR11647:SF1">
    <property type="entry name" value="COLLAPSIN RESPONSE MEDIATOR PROTEIN"/>
    <property type="match status" value="1"/>
</dbReference>
<accession>A0A382MQP2</accession>
<protein>
    <recommendedName>
        <fullName evidence="1">Amidohydrolase 3 domain-containing protein</fullName>
    </recommendedName>
</protein>
<dbReference type="GO" id="GO:0016812">
    <property type="term" value="F:hydrolase activity, acting on carbon-nitrogen (but not peptide) bonds, in cyclic amides"/>
    <property type="evidence" value="ECO:0007669"/>
    <property type="project" value="TreeGrafter"/>
</dbReference>
<dbReference type="GO" id="GO:0005829">
    <property type="term" value="C:cytosol"/>
    <property type="evidence" value="ECO:0007669"/>
    <property type="project" value="TreeGrafter"/>
</dbReference>
<feature type="domain" description="Amidohydrolase 3" evidence="1">
    <location>
        <begin position="45"/>
        <end position="186"/>
    </location>
</feature>
<dbReference type="InterPro" id="IPR050378">
    <property type="entry name" value="Metallo-dep_Hydrolases_sf"/>
</dbReference>
<dbReference type="EMBL" id="UINC01095316">
    <property type="protein sequence ID" value="SVC51303.1"/>
    <property type="molecule type" value="Genomic_DNA"/>
</dbReference>
<evidence type="ECO:0000259" key="1">
    <source>
        <dbReference type="Pfam" id="PF07969"/>
    </source>
</evidence>
<dbReference type="SUPFAM" id="SSF51556">
    <property type="entry name" value="Metallo-dependent hydrolases"/>
    <property type="match status" value="1"/>
</dbReference>
<sequence>MYDLLVRNARLLDGSGQPAFKGDIGIEEGRIVAIGDLANTDARHAIDAQGHIASPGFIDSHTHSDLTIALDGRALSSLTQGITTQVMGNCGVSAAPTRDLEPYHGPLDPAMTRDLTCDWTHFDEYFQRLEANGVGTNTATLVGHGNVRVAAMGYDDRPPTTTEMERMKALVGRAMADGALGLSSGLAYAPGPYAELEELVELSKIVGTYGGIYTSHIRNQTESIAEAVGEVIAVGEQASVTAHVSHMQPGSPMLGSTRDLLATIDQKRREGRDISCDAIPYTIGSTTLKSLLPPWALDGGDEALIRRLKDSETREKIKQDTLQHGAESGG</sequence>
<dbReference type="Gene3D" id="3.20.20.140">
    <property type="entry name" value="Metal-dependent hydrolases"/>
    <property type="match status" value="1"/>
</dbReference>
<evidence type="ECO:0000313" key="2">
    <source>
        <dbReference type="EMBL" id="SVC51303.1"/>
    </source>
</evidence>
<dbReference type="InterPro" id="IPR013108">
    <property type="entry name" value="Amidohydro_3"/>
</dbReference>
<dbReference type="PANTHER" id="PTHR11647">
    <property type="entry name" value="HYDRANTOINASE/DIHYDROPYRIMIDINASE FAMILY MEMBER"/>
    <property type="match status" value="1"/>
</dbReference>
<dbReference type="SUPFAM" id="SSF51338">
    <property type="entry name" value="Composite domain of metallo-dependent hydrolases"/>
    <property type="match status" value="1"/>
</dbReference>
<feature type="non-terminal residue" evidence="2">
    <location>
        <position position="330"/>
    </location>
</feature>
<gene>
    <name evidence="2" type="ORF">METZ01_LOCUS304157</name>
</gene>
<reference evidence="2" key="1">
    <citation type="submission" date="2018-05" db="EMBL/GenBank/DDBJ databases">
        <authorList>
            <person name="Lanie J.A."/>
            <person name="Ng W.-L."/>
            <person name="Kazmierczak K.M."/>
            <person name="Andrzejewski T.M."/>
            <person name="Davidsen T.M."/>
            <person name="Wayne K.J."/>
            <person name="Tettelin H."/>
            <person name="Glass J.I."/>
            <person name="Rusch D."/>
            <person name="Podicherti R."/>
            <person name="Tsui H.-C.T."/>
            <person name="Winkler M.E."/>
        </authorList>
    </citation>
    <scope>NUCLEOTIDE SEQUENCE</scope>
</reference>